<dbReference type="GeneID" id="93877006"/>
<dbReference type="AlphaFoldDB" id="A0A2P5YZ34"/>
<dbReference type="RefSeq" id="WP_010340812.1">
    <property type="nucleotide sequence ID" value="NZ_CP132343.1"/>
</dbReference>
<dbReference type="OrthoDB" id="6005897at2"/>
<protein>
    <submittedName>
        <fullName evidence="1">Uncharacterized protein</fullName>
    </submittedName>
</protein>
<dbReference type="EMBL" id="MDEK01000022">
    <property type="protein sequence ID" value="PPU80110.1"/>
    <property type="molecule type" value="Genomic_DNA"/>
</dbReference>
<sequence length="153" mass="17888">MPHSATCFTTRHTLSALRDQIGERPELEIALECMIEVEEEHFPDPLTFAALSHLAQCTSCQDWRTAWMDAQFPERVVWRERIARYCSSMFAAVTKPDRTVRIEFELFRGEDPTWYLNDAICVQFCPWCGQRLPDRPFEPDLEPEPEPEPEQTP</sequence>
<dbReference type="Proteomes" id="UP000247346">
    <property type="component" value="Unassembled WGS sequence"/>
</dbReference>
<accession>A0A2P5YZ34</accession>
<name>A0A2P5YZ34_9XANT</name>
<gene>
    <name evidence="1" type="ORF">XsacCFBP4641_19220</name>
</gene>
<organism evidence="1 2">
    <name type="scientific">Xanthomonas sacchari</name>
    <dbReference type="NCBI Taxonomy" id="56458"/>
    <lineage>
        <taxon>Bacteria</taxon>
        <taxon>Pseudomonadati</taxon>
        <taxon>Pseudomonadota</taxon>
        <taxon>Gammaproteobacteria</taxon>
        <taxon>Lysobacterales</taxon>
        <taxon>Lysobacteraceae</taxon>
        <taxon>Xanthomonas</taxon>
    </lineage>
</organism>
<proteinExistence type="predicted"/>
<evidence type="ECO:0000313" key="1">
    <source>
        <dbReference type="EMBL" id="PPU80110.1"/>
    </source>
</evidence>
<comment type="caution">
    <text evidence="1">The sequence shown here is derived from an EMBL/GenBank/DDBJ whole genome shotgun (WGS) entry which is preliminary data.</text>
</comment>
<evidence type="ECO:0000313" key="2">
    <source>
        <dbReference type="Proteomes" id="UP000247346"/>
    </source>
</evidence>
<reference evidence="1 2" key="1">
    <citation type="submission" date="2016-08" db="EMBL/GenBank/DDBJ databases">
        <authorList>
            <person name="Seilhamer J.J."/>
        </authorList>
    </citation>
    <scope>NUCLEOTIDE SEQUENCE [LARGE SCALE GENOMIC DNA]</scope>
    <source>
        <strain evidence="1 2">CFBP4641</strain>
    </source>
</reference>